<dbReference type="InterPro" id="IPR006439">
    <property type="entry name" value="HAD-SF_hydro_IA"/>
</dbReference>
<dbReference type="Gene3D" id="3.40.50.1000">
    <property type="entry name" value="HAD superfamily/HAD-like"/>
    <property type="match status" value="1"/>
</dbReference>
<reference evidence="5 6" key="1">
    <citation type="submission" date="2017-02" db="EMBL/GenBank/DDBJ databases">
        <authorList>
            <person name="Peterson S.W."/>
        </authorList>
    </citation>
    <scope>NUCLEOTIDE SEQUENCE [LARGE SCALE GENOMIC DNA]</scope>
    <source>
        <strain evidence="5 6">CECT 9027</strain>
    </source>
</reference>
<dbReference type="PRINTS" id="PR00413">
    <property type="entry name" value="HADHALOGNASE"/>
</dbReference>
<dbReference type="PANTHER" id="PTHR46193:SF10">
    <property type="entry name" value="6-PHOSPHOGLUCONATE PHOSPHATASE"/>
    <property type="match status" value="1"/>
</dbReference>
<dbReference type="InterPro" id="IPR023214">
    <property type="entry name" value="HAD_sf"/>
</dbReference>
<keyword evidence="5" id="KW-0378">Hydrolase</keyword>
<proteinExistence type="inferred from homology"/>
<dbReference type="SFLD" id="SFLDS00003">
    <property type="entry name" value="Haloacid_Dehalogenase"/>
    <property type="match status" value="1"/>
</dbReference>
<evidence type="ECO:0000256" key="1">
    <source>
        <dbReference type="ARBA" id="ARBA00001946"/>
    </source>
</evidence>
<gene>
    <name evidence="5" type="primary">yieH</name>
    <name evidence="5" type="ORF">VPAL9027_02626</name>
</gene>
<dbReference type="InterPro" id="IPR051600">
    <property type="entry name" value="Beta-PGM-like"/>
</dbReference>
<dbReference type="GO" id="GO:0016787">
    <property type="term" value="F:hydrolase activity"/>
    <property type="evidence" value="ECO:0007669"/>
    <property type="project" value="UniProtKB-KW"/>
</dbReference>
<name>A0A1R4B6U3_9VIBR</name>
<evidence type="ECO:0000313" key="5">
    <source>
        <dbReference type="EMBL" id="SJL84634.1"/>
    </source>
</evidence>
<evidence type="ECO:0000313" key="6">
    <source>
        <dbReference type="Proteomes" id="UP000189475"/>
    </source>
</evidence>
<dbReference type="OrthoDB" id="9800058at2"/>
<dbReference type="PANTHER" id="PTHR46193">
    <property type="entry name" value="6-PHOSPHOGLUCONATE PHOSPHATASE"/>
    <property type="match status" value="1"/>
</dbReference>
<dbReference type="Pfam" id="PF00702">
    <property type="entry name" value="Hydrolase"/>
    <property type="match status" value="1"/>
</dbReference>
<comment type="similarity">
    <text evidence="2">Belongs to the HAD-like hydrolase superfamily. CbbY/CbbZ/Gph/YieH family.</text>
</comment>
<dbReference type="RefSeq" id="WP_077314982.1">
    <property type="nucleotide sequence ID" value="NZ_AP024888.1"/>
</dbReference>
<protein>
    <submittedName>
        <fullName evidence="5">6-phosphogluconate phosphatase</fullName>
        <ecNumber evidence="5">3.1.3.-</ecNumber>
    </submittedName>
</protein>
<dbReference type="NCBIfam" id="TIGR01509">
    <property type="entry name" value="HAD-SF-IA-v3"/>
    <property type="match status" value="1"/>
</dbReference>
<dbReference type="SFLD" id="SFLDG01129">
    <property type="entry name" value="C1.5:_HAD__Beta-PGM__Phosphata"/>
    <property type="match status" value="1"/>
</dbReference>
<keyword evidence="4" id="KW-0460">Magnesium</keyword>
<organism evidence="5 6">
    <name type="scientific">Vibrio palustris</name>
    <dbReference type="NCBI Taxonomy" id="1918946"/>
    <lineage>
        <taxon>Bacteria</taxon>
        <taxon>Pseudomonadati</taxon>
        <taxon>Pseudomonadota</taxon>
        <taxon>Gammaproteobacteria</taxon>
        <taxon>Vibrionales</taxon>
        <taxon>Vibrionaceae</taxon>
        <taxon>Vibrio</taxon>
    </lineage>
</organism>
<dbReference type="GO" id="GO:0046872">
    <property type="term" value="F:metal ion binding"/>
    <property type="evidence" value="ECO:0007669"/>
    <property type="project" value="UniProtKB-KW"/>
</dbReference>
<accession>A0A1R4B6U3</accession>
<dbReference type="Proteomes" id="UP000189475">
    <property type="component" value="Unassembled WGS sequence"/>
</dbReference>
<dbReference type="EMBL" id="FUFT01000005">
    <property type="protein sequence ID" value="SJL84634.1"/>
    <property type="molecule type" value="Genomic_DNA"/>
</dbReference>
<dbReference type="EC" id="3.1.3.-" evidence="5"/>
<dbReference type="InterPro" id="IPR023198">
    <property type="entry name" value="PGP-like_dom2"/>
</dbReference>
<keyword evidence="3" id="KW-0479">Metal-binding</keyword>
<dbReference type="SUPFAM" id="SSF56784">
    <property type="entry name" value="HAD-like"/>
    <property type="match status" value="1"/>
</dbReference>
<dbReference type="SFLD" id="SFLDG01135">
    <property type="entry name" value="C1.5.6:_HAD__Beta-PGM__Phospha"/>
    <property type="match status" value="1"/>
</dbReference>
<dbReference type="AlphaFoldDB" id="A0A1R4B6U3"/>
<dbReference type="Gene3D" id="1.10.150.240">
    <property type="entry name" value="Putative phosphatase, domain 2"/>
    <property type="match status" value="1"/>
</dbReference>
<comment type="cofactor">
    <cofactor evidence="1">
        <name>Mg(2+)</name>
        <dbReference type="ChEBI" id="CHEBI:18420"/>
    </cofactor>
</comment>
<evidence type="ECO:0000256" key="4">
    <source>
        <dbReference type="ARBA" id="ARBA00022842"/>
    </source>
</evidence>
<dbReference type="STRING" id="1918946.VPAL9027_02626"/>
<keyword evidence="6" id="KW-1185">Reference proteome</keyword>
<dbReference type="InterPro" id="IPR036412">
    <property type="entry name" value="HAD-like_sf"/>
</dbReference>
<sequence length="223" mass="25055">MQNLPIQCVIFDCEGTLIDSETLCCQALHQLFQDKGVTLPIEQVTALFDGGKSADILMRLLEYAGLHWDLDELEQNYRARTEQLFAQDLIPMDGVVDLLERLTAQNIDVCVASNGPQHKICRLLELAGLAGYFKDRVFSAFEANSWKPEPDLIHYCAMGMGYRLAECLYIDDTVRGITAGLRAGVETYHLQTLSRAPLVYTPGCHTIRHLNELQTVLWPRALA</sequence>
<evidence type="ECO:0000256" key="2">
    <source>
        <dbReference type="ARBA" id="ARBA00006171"/>
    </source>
</evidence>
<evidence type="ECO:0000256" key="3">
    <source>
        <dbReference type="ARBA" id="ARBA00022723"/>
    </source>
</evidence>